<gene>
    <name evidence="15" type="ORF">DXN05_23800</name>
</gene>
<protein>
    <recommendedName>
        <fullName evidence="5">Aminopeptidase N</fullName>
        <ecNumber evidence="4">3.4.11.2</ecNumber>
    </recommendedName>
</protein>
<feature type="chain" id="PRO_5017764388" description="Aminopeptidase N" evidence="12">
    <location>
        <begin position="20"/>
        <end position="828"/>
    </location>
</feature>
<dbReference type="InterPro" id="IPR045357">
    <property type="entry name" value="Aminopeptidase_N-like_N"/>
</dbReference>
<dbReference type="GO" id="GO:0005737">
    <property type="term" value="C:cytoplasm"/>
    <property type="evidence" value="ECO:0007669"/>
    <property type="project" value="TreeGrafter"/>
</dbReference>
<evidence type="ECO:0000256" key="5">
    <source>
        <dbReference type="ARBA" id="ARBA00015611"/>
    </source>
</evidence>
<dbReference type="RefSeq" id="WP_116849813.1">
    <property type="nucleotide sequence ID" value="NZ_QTJU01000016.1"/>
</dbReference>
<evidence type="ECO:0000256" key="12">
    <source>
        <dbReference type="SAM" id="SignalP"/>
    </source>
</evidence>
<dbReference type="Pfam" id="PF01433">
    <property type="entry name" value="Peptidase_M1"/>
    <property type="match status" value="1"/>
</dbReference>
<dbReference type="PRINTS" id="PR00756">
    <property type="entry name" value="ALADIPTASE"/>
</dbReference>
<dbReference type="Pfam" id="PF17900">
    <property type="entry name" value="Peptidase_M1_N"/>
    <property type="match status" value="1"/>
</dbReference>
<dbReference type="GO" id="GO:0043171">
    <property type="term" value="P:peptide catabolic process"/>
    <property type="evidence" value="ECO:0007669"/>
    <property type="project" value="TreeGrafter"/>
</dbReference>
<comment type="catalytic activity">
    <reaction evidence="1">
        <text>Release of an N-terminal amino acid, Xaa-|-Yaa- from a peptide, amide or arylamide. Xaa is preferably Ala, but may be most amino acids including Pro (slow action). When a terminal hydrophobic residue is followed by a prolyl residue, the two may be released as an intact Xaa-Pro dipeptide.</text>
        <dbReference type="EC" id="3.4.11.2"/>
    </reaction>
</comment>
<dbReference type="GO" id="GO:0006508">
    <property type="term" value="P:proteolysis"/>
    <property type="evidence" value="ECO:0007669"/>
    <property type="project" value="UniProtKB-KW"/>
</dbReference>
<dbReference type="Gene3D" id="1.25.10.10">
    <property type="entry name" value="Leucine-rich Repeat Variant"/>
    <property type="match status" value="1"/>
</dbReference>
<dbReference type="GO" id="GO:0008270">
    <property type="term" value="F:zinc ion binding"/>
    <property type="evidence" value="ECO:0007669"/>
    <property type="project" value="InterPro"/>
</dbReference>
<dbReference type="EC" id="3.4.11.2" evidence="4"/>
<dbReference type="InterPro" id="IPR011989">
    <property type="entry name" value="ARM-like"/>
</dbReference>
<keyword evidence="12" id="KW-0732">Signal</keyword>
<dbReference type="GO" id="GO:0070006">
    <property type="term" value="F:metalloaminopeptidase activity"/>
    <property type="evidence" value="ECO:0007669"/>
    <property type="project" value="TreeGrafter"/>
</dbReference>
<evidence type="ECO:0000256" key="9">
    <source>
        <dbReference type="ARBA" id="ARBA00022801"/>
    </source>
</evidence>
<dbReference type="PANTHER" id="PTHR11533:SF174">
    <property type="entry name" value="PUROMYCIN-SENSITIVE AMINOPEPTIDASE-RELATED"/>
    <property type="match status" value="1"/>
</dbReference>
<comment type="caution">
    <text evidence="15">The sequence shown here is derived from an EMBL/GenBank/DDBJ whole genome shotgun (WGS) entry which is preliminary data.</text>
</comment>
<dbReference type="InterPro" id="IPR027268">
    <property type="entry name" value="Peptidase_M4/M1_CTD_sf"/>
</dbReference>
<feature type="domain" description="Aminopeptidase N-like N-terminal" evidence="14">
    <location>
        <begin position="45"/>
        <end position="234"/>
    </location>
</feature>
<reference evidence="15 16" key="1">
    <citation type="submission" date="2018-08" db="EMBL/GenBank/DDBJ databases">
        <title>Chitinophagaceae sp. K23C18032701, a novel bacterium isolated from forest soil.</title>
        <authorList>
            <person name="Wang C."/>
        </authorList>
    </citation>
    <scope>NUCLEOTIDE SEQUENCE [LARGE SCALE GENOMIC DNA]</scope>
    <source>
        <strain evidence="15 16">K23C18032701</strain>
    </source>
</reference>
<dbReference type="SUPFAM" id="SSF63737">
    <property type="entry name" value="Leukotriene A4 hydrolase N-terminal domain"/>
    <property type="match status" value="1"/>
</dbReference>
<feature type="signal peptide" evidence="12">
    <location>
        <begin position="1"/>
        <end position="19"/>
    </location>
</feature>
<evidence type="ECO:0000256" key="11">
    <source>
        <dbReference type="ARBA" id="ARBA00023049"/>
    </source>
</evidence>
<comment type="similarity">
    <text evidence="3">Belongs to the peptidase M1 family.</text>
</comment>
<dbReference type="GO" id="GO:0042277">
    <property type="term" value="F:peptide binding"/>
    <property type="evidence" value="ECO:0007669"/>
    <property type="project" value="TreeGrafter"/>
</dbReference>
<dbReference type="InterPro" id="IPR014782">
    <property type="entry name" value="Peptidase_M1_dom"/>
</dbReference>
<keyword evidence="6" id="KW-0031">Aminopeptidase</keyword>
<keyword evidence="8" id="KW-0479">Metal-binding</keyword>
<dbReference type="GO" id="GO:0016285">
    <property type="term" value="F:alanyl aminopeptidase activity"/>
    <property type="evidence" value="ECO:0007669"/>
    <property type="project" value="UniProtKB-EC"/>
</dbReference>
<sequence length="828" mass="93599">MKKLLILLCAASVTTMAGAQAIKAKNDSWKKQYRYTDTKINDLVHTKLDVRFDYDKAYMYGKAWITLQPHFYPTDSLNLDAKGMNINEVALINGSTKTPLQYTYDSLNLRIQLGKTFKGGEKYTVYIDYVSKPDEFKTKGSAAITDAKGLYFINPRGENKDKPTQIWTQGETEATSVWCPTIDRSTQKTTEEISMTVPAKYVTLSNGLLTAQKKNADGTRTDTWKMDLPHSPYLFFMGVGDYAIVKDSYKGKEVSYYVEPAYEKVARRIFGNTPEMIAFYSRITGVDFPWPKYAQITGRDYVSGAMENTTATLHQESAQQNARELVDGNDWESTVAHELFHQWFGDLATCESWSNLTLNESFANYSETLWSEYKYGADAGAEQNYTDMQDYLRLRGEEKKDLVRFYYADKEDMFDAVSYNKGGRILHMLRHYVGDSAFFKSLNVYLSNNKFKSTEAQQLRLAFEEVTGQDLNWYWNQWYYGSGHPKLDISYAYDNATSSAKVFVKQTQQGDKLFKMPVDIDVYANGKKTRHQVWIGNAADTFALPSTVKPDLINFDGDKILLAAKEDHKTLAEYIYQYTYAGNYVDRREALDYAVQHIDNDTAKQLVVKALNDPYKGIRSIALKGLAAEAPDPTLIAKLENMAQKDASRPNRALAIDMLGDFQDSKYEPLFVKGTQDSSYAVAGASLTALADINETKALSLLPALKQDAKGELKASLDQLDVLTKTDADFDTVYHKFTAATPYQKFNETFTLISYLSRIENVDHFKTALDAVTGFSNKVGAIVPKYKTGVRKELVKLRKKKASAAATGSNKQAIEEQLHYLDEKLAKL</sequence>
<dbReference type="InterPro" id="IPR042097">
    <property type="entry name" value="Aminopeptidase_N-like_N_sf"/>
</dbReference>
<dbReference type="SUPFAM" id="SSF48371">
    <property type="entry name" value="ARM repeat"/>
    <property type="match status" value="1"/>
</dbReference>
<keyword evidence="7" id="KW-0645">Protease</keyword>
<evidence type="ECO:0000256" key="1">
    <source>
        <dbReference type="ARBA" id="ARBA00000098"/>
    </source>
</evidence>
<keyword evidence="9" id="KW-0378">Hydrolase</keyword>
<dbReference type="GO" id="GO:0005615">
    <property type="term" value="C:extracellular space"/>
    <property type="evidence" value="ECO:0007669"/>
    <property type="project" value="TreeGrafter"/>
</dbReference>
<dbReference type="InterPro" id="IPR050344">
    <property type="entry name" value="Peptidase_M1_aminopeptidases"/>
</dbReference>
<evidence type="ECO:0000259" key="14">
    <source>
        <dbReference type="Pfam" id="PF17900"/>
    </source>
</evidence>
<dbReference type="Gene3D" id="1.10.390.10">
    <property type="entry name" value="Neutral Protease Domain 2"/>
    <property type="match status" value="1"/>
</dbReference>
<dbReference type="CDD" id="cd09603">
    <property type="entry name" value="M1_APN_like"/>
    <property type="match status" value="1"/>
</dbReference>
<dbReference type="EMBL" id="QTJU01000016">
    <property type="protein sequence ID" value="RFM25735.1"/>
    <property type="molecule type" value="Genomic_DNA"/>
</dbReference>
<dbReference type="SUPFAM" id="SSF55486">
    <property type="entry name" value="Metalloproteases ('zincins'), catalytic domain"/>
    <property type="match status" value="1"/>
</dbReference>
<evidence type="ECO:0000256" key="10">
    <source>
        <dbReference type="ARBA" id="ARBA00022833"/>
    </source>
</evidence>
<evidence type="ECO:0000313" key="15">
    <source>
        <dbReference type="EMBL" id="RFM25735.1"/>
    </source>
</evidence>
<keyword evidence="10" id="KW-0862">Zinc</keyword>
<dbReference type="Gene3D" id="2.60.40.1730">
    <property type="entry name" value="tricorn interacting facor f3 domain"/>
    <property type="match status" value="1"/>
</dbReference>
<name>A0A3E1NCJ9_9BACT</name>
<evidence type="ECO:0000256" key="3">
    <source>
        <dbReference type="ARBA" id="ARBA00010136"/>
    </source>
</evidence>
<dbReference type="Proteomes" id="UP000261284">
    <property type="component" value="Unassembled WGS sequence"/>
</dbReference>
<accession>A0A3E1NCJ9</accession>
<evidence type="ECO:0000256" key="8">
    <source>
        <dbReference type="ARBA" id="ARBA00022723"/>
    </source>
</evidence>
<evidence type="ECO:0000256" key="6">
    <source>
        <dbReference type="ARBA" id="ARBA00022438"/>
    </source>
</evidence>
<dbReference type="InterPro" id="IPR016024">
    <property type="entry name" value="ARM-type_fold"/>
</dbReference>
<evidence type="ECO:0000313" key="16">
    <source>
        <dbReference type="Proteomes" id="UP000261284"/>
    </source>
</evidence>
<evidence type="ECO:0000256" key="2">
    <source>
        <dbReference type="ARBA" id="ARBA00001947"/>
    </source>
</evidence>
<dbReference type="Pfam" id="PF13646">
    <property type="entry name" value="HEAT_2"/>
    <property type="match status" value="1"/>
</dbReference>
<evidence type="ECO:0000259" key="13">
    <source>
        <dbReference type="Pfam" id="PF01433"/>
    </source>
</evidence>
<keyword evidence="11" id="KW-0482">Metalloprotease</keyword>
<dbReference type="PANTHER" id="PTHR11533">
    <property type="entry name" value="PROTEASE M1 ZINC METALLOPROTEASE"/>
    <property type="match status" value="1"/>
</dbReference>
<dbReference type="AlphaFoldDB" id="A0A3E1NCJ9"/>
<comment type="cofactor">
    <cofactor evidence="2">
        <name>Zn(2+)</name>
        <dbReference type="ChEBI" id="CHEBI:29105"/>
    </cofactor>
</comment>
<evidence type="ECO:0000256" key="7">
    <source>
        <dbReference type="ARBA" id="ARBA00022670"/>
    </source>
</evidence>
<evidence type="ECO:0000256" key="4">
    <source>
        <dbReference type="ARBA" id="ARBA00012564"/>
    </source>
</evidence>
<keyword evidence="16" id="KW-1185">Reference proteome</keyword>
<dbReference type="OrthoDB" id="100605at2"/>
<dbReference type="GO" id="GO:0016020">
    <property type="term" value="C:membrane"/>
    <property type="evidence" value="ECO:0007669"/>
    <property type="project" value="TreeGrafter"/>
</dbReference>
<proteinExistence type="inferred from homology"/>
<dbReference type="InterPro" id="IPR001930">
    <property type="entry name" value="Peptidase_M1"/>
</dbReference>
<organism evidence="15 16">
    <name type="scientific">Deminuibacter soli</name>
    <dbReference type="NCBI Taxonomy" id="2291815"/>
    <lineage>
        <taxon>Bacteria</taxon>
        <taxon>Pseudomonadati</taxon>
        <taxon>Bacteroidota</taxon>
        <taxon>Chitinophagia</taxon>
        <taxon>Chitinophagales</taxon>
        <taxon>Chitinophagaceae</taxon>
        <taxon>Deminuibacter</taxon>
    </lineage>
</organism>
<feature type="domain" description="Peptidase M1 membrane alanine aminopeptidase" evidence="13">
    <location>
        <begin position="272"/>
        <end position="478"/>
    </location>
</feature>